<accession>A0ABY4DXG6</accession>
<sequence length="119" mass="13685">MLSIEEAIQRSNFDDVEEFIDNESSEIHTDDVWFWRKKESVCEILAGCQIDEIEAVFVEIVHRMLLAGGIPEDEFTRQALPVIQAGQSLSAREFAAKLVRYQLHHARYGECGRGIWFAK</sequence>
<protein>
    <submittedName>
        <fullName evidence="1">Uncharacterized protein</fullName>
    </submittedName>
</protein>
<evidence type="ECO:0000313" key="1">
    <source>
        <dbReference type="EMBL" id="UOO87959.1"/>
    </source>
</evidence>
<dbReference type="Proteomes" id="UP000832011">
    <property type="component" value="Chromosome"/>
</dbReference>
<dbReference type="EMBL" id="CP091511">
    <property type="protein sequence ID" value="UOO87959.1"/>
    <property type="molecule type" value="Genomic_DNA"/>
</dbReference>
<reference evidence="1 2" key="1">
    <citation type="journal article" date="2022" name="Res Sq">
        <title>Evolution of multicellular longitudinally dividing oral cavity symbionts (Neisseriaceae).</title>
        <authorList>
            <person name="Nyongesa S."/>
            <person name="Weber P."/>
            <person name="Bernet E."/>
            <person name="Pullido F."/>
            <person name="Nieckarz M."/>
            <person name="Delaby M."/>
            <person name="Nieves C."/>
            <person name="Viehboeck T."/>
            <person name="Krause N."/>
            <person name="Rivera-Millot A."/>
            <person name="Nakamura A."/>
            <person name="Vischer N."/>
            <person name="VanNieuwenhze M."/>
            <person name="Brun Y."/>
            <person name="Cava F."/>
            <person name="Bulgheresi S."/>
            <person name="Veyrier F."/>
        </authorList>
    </citation>
    <scope>NUCLEOTIDE SEQUENCE [LARGE SCALE GENOMIC DNA]</scope>
    <source>
        <strain evidence="1 2">SN4</strain>
    </source>
</reference>
<keyword evidence="2" id="KW-1185">Reference proteome</keyword>
<proteinExistence type="predicted"/>
<gene>
    <name evidence="1" type="ORF">LVJ82_10685</name>
</gene>
<name>A0ABY4DXG6_9NEIS</name>
<organism evidence="1 2">
    <name type="scientific">Vitreoscilla massiliensis</name>
    <dbReference type="NCBI Taxonomy" id="1689272"/>
    <lineage>
        <taxon>Bacteria</taxon>
        <taxon>Pseudomonadati</taxon>
        <taxon>Pseudomonadota</taxon>
        <taxon>Betaproteobacteria</taxon>
        <taxon>Neisseriales</taxon>
        <taxon>Neisseriaceae</taxon>
        <taxon>Vitreoscilla</taxon>
    </lineage>
</organism>
<dbReference type="RefSeq" id="WP_058356602.1">
    <property type="nucleotide sequence ID" value="NZ_CABKVG010000009.1"/>
</dbReference>
<evidence type="ECO:0000313" key="2">
    <source>
        <dbReference type="Proteomes" id="UP000832011"/>
    </source>
</evidence>